<comment type="caution">
    <text evidence="1">The sequence shown here is derived from an EMBL/GenBank/DDBJ whole genome shotgun (WGS) entry which is preliminary data.</text>
</comment>
<evidence type="ECO:0000313" key="1">
    <source>
        <dbReference type="EMBL" id="MCU7613149.1"/>
    </source>
</evidence>
<dbReference type="InterPro" id="IPR036291">
    <property type="entry name" value="NAD(P)-bd_dom_sf"/>
</dbReference>
<keyword evidence="2" id="KW-1185">Reference proteome</keyword>
<reference evidence="2" key="1">
    <citation type="submission" date="2023-07" db="EMBL/GenBank/DDBJ databases">
        <title>Chryseobacterium sp. GMJ5 Genome sequencing and assembly.</title>
        <authorList>
            <person name="Jung Y."/>
        </authorList>
    </citation>
    <scope>NUCLEOTIDE SEQUENCE [LARGE SCALE GENOMIC DNA]</scope>
    <source>
        <strain evidence="2">GMJ5</strain>
    </source>
</reference>
<sequence>MKNIGIIGCGWLGSRIAKILSAKYTIYATTTSVDKIRLLENEGIIPTLINFRKDKDSEKVIQWKEIDLLDAVIITLPFSEKRENAEQLKIKLSRLHSFTGDFQGQVFFMSSTGVYPDIKKEFFEFDLPSEDVLGENMMKSLFPQINILRLSGLMGDDRLLSRYNVSDLQSPVNHIHYADIAAVIDQMIEVKSSGKLYNVTAPQHPTKAEVINRQKNIPYEENNREIGRVIFSQKMISELDFVFTYPDPVFFHINDNSGLS</sequence>
<gene>
    <name evidence="1" type="ORF">N0B16_01765</name>
</gene>
<organism evidence="1 2">
    <name type="scientific">Chryseobacterium gilvum</name>
    <dbReference type="NCBI Taxonomy" id="2976534"/>
    <lineage>
        <taxon>Bacteria</taxon>
        <taxon>Pseudomonadati</taxon>
        <taxon>Bacteroidota</taxon>
        <taxon>Flavobacteriia</taxon>
        <taxon>Flavobacteriales</taxon>
        <taxon>Weeksellaceae</taxon>
        <taxon>Chryseobacterium group</taxon>
        <taxon>Chryseobacterium</taxon>
    </lineage>
</organism>
<dbReference type="Gene3D" id="3.40.50.720">
    <property type="entry name" value="NAD(P)-binding Rossmann-like Domain"/>
    <property type="match status" value="1"/>
</dbReference>
<accession>A0ABT2VT24</accession>
<dbReference type="Proteomes" id="UP001208114">
    <property type="component" value="Unassembled WGS sequence"/>
</dbReference>
<name>A0ABT2VT24_9FLAO</name>
<evidence type="ECO:0008006" key="3">
    <source>
        <dbReference type="Google" id="ProtNLM"/>
    </source>
</evidence>
<evidence type="ECO:0000313" key="2">
    <source>
        <dbReference type="Proteomes" id="UP001208114"/>
    </source>
</evidence>
<dbReference type="SUPFAM" id="SSF51735">
    <property type="entry name" value="NAD(P)-binding Rossmann-fold domains"/>
    <property type="match status" value="1"/>
</dbReference>
<proteinExistence type="predicted"/>
<dbReference type="EMBL" id="JAOTEN010000001">
    <property type="protein sequence ID" value="MCU7613149.1"/>
    <property type="molecule type" value="Genomic_DNA"/>
</dbReference>
<dbReference type="RefSeq" id="WP_262988997.1">
    <property type="nucleotide sequence ID" value="NZ_JAOTEN010000001.1"/>
</dbReference>
<protein>
    <recommendedName>
        <fullName evidence="3">Pyrroline-5-carboxylate reductase catalytic N-terminal domain-containing protein</fullName>
    </recommendedName>
</protein>